<evidence type="ECO:0000313" key="2">
    <source>
        <dbReference type="Proteomes" id="UP000075880"/>
    </source>
</evidence>
<organism evidence="1 2">
    <name type="scientific">Anopheles atroparvus</name>
    <name type="common">European mosquito</name>
    <dbReference type="NCBI Taxonomy" id="41427"/>
    <lineage>
        <taxon>Eukaryota</taxon>
        <taxon>Metazoa</taxon>
        <taxon>Ecdysozoa</taxon>
        <taxon>Arthropoda</taxon>
        <taxon>Hexapoda</taxon>
        <taxon>Insecta</taxon>
        <taxon>Pterygota</taxon>
        <taxon>Neoptera</taxon>
        <taxon>Endopterygota</taxon>
        <taxon>Diptera</taxon>
        <taxon>Nematocera</taxon>
        <taxon>Culicoidea</taxon>
        <taxon>Culicidae</taxon>
        <taxon>Anophelinae</taxon>
        <taxon>Anopheles</taxon>
    </lineage>
</organism>
<dbReference type="Proteomes" id="UP000075880">
    <property type="component" value="Unassembled WGS sequence"/>
</dbReference>
<evidence type="ECO:0000313" key="1">
    <source>
        <dbReference type="EnsemblMetazoa" id="ENSAATROPP003856"/>
    </source>
</evidence>
<protein>
    <submittedName>
        <fullName evidence="1">Uncharacterized protein</fullName>
    </submittedName>
</protein>
<proteinExistence type="predicted"/>
<accession>A0AAG5CY74</accession>
<dbReference type="AlphaFoldDB" id="A0AAG5CY74"/>
<keyword evidence="2" id="KW-1185">Reference proteome</keyword>
<sequence>MWHFTDVPKTRNTRSTTELPIEVTTSRNITHASQELMEKHKFRNQWWPPQNERTTTPATIRYNVSHSVSGANYSSHSSMDVEDSDPSSVHVINGQPVNNVHEFLQQYMNLVYGGQPGNEQRRQFFLDQLCRNATNGRIVLQCKDITGQRKVRSPAKEVQTWNAGQSPNTASDVQRSLLFATTTMKAIQPDYLGGRSCWCFGRTNPLEQQWRGEHK</sequence>
<dbReference type="EnsemblMetazoa" id="ENSAATROPT004018">
    <property type="protein sequence ID" value="ENSAATROPP003856"/>
    <property type="gene ID" value="ENSAATROPG003180"/>
</dbReference>
<reference evidence="1" key="1">
    <citation type="submission" date="2024-04" db="UniProtKB">
        <authorList>
            <consortium name="EnsemblMetazoa"/>
        </authorList>
    </citation>
    <scope>IDENTIFICATION</scope>
    <source>
        <strain evidence="1">EBRO</strain>
    </source>
</reference>
<name>A0AAG5CY74_ANOAO</name>